<proteinExistence type="predicted"/>
<evidence type="ECO:0000313" key="2">
    <source>
        <dbReference type="Proteomes" id="UP001054252"/>
    </source>
</evidence>
<evidence type="ECO:0008006" key="3">
    <source>
        <dbReference type="Google" id="ProtNLM"/>
    </source>
</evidence>
<protein>
    <recommendedName>
        <fullName evidence="3">Secreted protein</fullName>
    </recommendedName>
</protein>
<comment type="caution">
    <text evidence="1">The sequence shown here is derived from an EMBL/GenBank/DDBJ whole genome shotgun (WGS) entry which is preliminary data.</text>
</comment>
<sequence>MYSGCGNHNTCSSSLVRSHYNMFLFSSLLCASSTKTLAKDLYTKFSSILVVMEARKGTLALRMFNHMPCKSIAGSFSSLVHDTNFK</sequence>
<dbReference type="Proteomes" id="UP001054252">
    <property type="component" value="Unassembled WGS sequence"/>
</dbReference>
<evidence type="ECO:0000313" key="1">
    <source>
        <dbReference type="EMBL" id="GKV09931.1"/>
    </source>
</evidence>
<name>A0AAV5JBT5_9ROSI</name>
<dbReference type="AlphaFoldDB" id="A0AAV5JBT5"/>
<keyword evidence="2" id="KW-1185">Reference proteome</keyword>
<reference evidence="1 2" key="1">
    <citation type="journal article" date="2021" name="Commun. Biol.">
        <title>The genome of Shorea leprosula (Dipterocarpaceae) highlights the ecological relevance of drought in aseasonal tropical rainforests.</title>
        <authorList>
            <person name="Ng K.K.S."/>
            <person name="Kobayashi M.J."/>
            <person name="Fawcett J.A."/>
            <person name="Hatakeyama M."/>
            <person name="Paape T."/>
            <person name="Ng C.H."/>
            <person name="Ang C.C."/>
            <person name="Tnah L.H."/>
            <person name="Lee C.T."/>
            <person name="Nishiyama T."/>
            <person name="Sese J."/>
            <person name="O'Brien M.J."/>
            <person name="Copetti D."/>
            <person name="Mohd Noor M.I."/>
            <person name="Ong R.C."/>
            <person name="Putra M."/>
            <person name="Sireger I.Z."/>
            <person name="Indrioko S."/>
            <person name="Kosugi Y."/>
            <person name="Izuno A."/>
            <person name="Isagi Y."/>
            <person name="Lee S.L."/>
            <person name="Shimizu K.K."/>
        </authorList>
    </citation>
    <scope>NUCLEOTIDE SEQUENCE [LARGE SCALE GENOMIC DNA]</scope>
    <source>
        <strain evidence="1">214</strain>
    </source>
</reference>
<accession>A0AAV5JBT5</accession>
<organism evidence="1 2">
    <name type="scientific">Rubroshorea leprosula</name>
    <dbReference type="NCBI Taxonomy" id="152421"/>
    <lineage>
        <taxon>Eukaryota</taxon>
        <taxon>Viridiplantae</taxon>
        <taxon>Streptophyta</taxon>
        <taxon>Embryophyta</taxon>
        <taxon>Tracheophyta</taxon>
        <taxon>Spermatophyta</taxon>
        <taxon>Magnoliopsida</taxon>
        <taxon>eudicotyledons</taxon>
        <taxon>Gunneridae</taxon>
        <taxon>Pentapetalae</taxon>
        <taxon>rosids</taxon>
        <taxon>malvids</taxon>
        <taxon>Malvales</taxon>
        <taxon>Dipterocarpaceae</taxon>
        <taxon>Rubroshorea</taxon>
    </lineage>
</organism>
<dbReference type="EMBL" id="BPVZ01000031">
    <property type="protein sequence ID" value="GKV09931.1"/>
    <property type="molecule type" value="Genomic_DNA"/>
</dbReference>
<gene>
    <name evidence="1" type="ORF">SLEP1_g21364</name>
</gene>